<dbReference type="EMBL" id="AFWI01000195">
    <property type="protein sequence ID" value="EGU48621.1"/>
    <property type="molecule type" value="Genomic_DNA"/>
</dbReference>
<evidence type="ECO:0008006" key="3">
    <source>
        <dbReference type="Google" id="ProtNLM"/>
    </source>
</evidence>
<evidence type="ECO:0000313" key="2">
    <source>
        <dbReference type="Proteomes" id="UP000003836"/>
    </source>
</evidence>
<proteinExistence type="predicted"/>
<feature type="non-terminal residue" evidence="1">
    <location>
        <position position="1"/>
    </location>
</feature>
<accession>A0ABP2LEZ7</accession>
<sequence length="59" mass="6614">TDRVGRTSYQQIASPIMCSAVFWGKEVKRPPFDTTYNHRSTVHLSSFGSPHIKFAQSTG</sequence>
<dbReference type="Proteomes" id="UP000003836">
    <property type="component" value="Unassembled WGS sequence"/>
</dbReference>
<keyword evidence="2" id="KW-1185">Reference proteome</keyword>
<comment type="caution">
    <text evidence="1">The sequence shown here is derived from an EMBL/GenBank/DDBJ whole genome shotgun (WGS) entry which is preliminary data.</text>
</comment>
<protein>
    <recommendedName>
        <fullName evidence="3">Transposase</fullName>
    </recommendedName>
</protein>
<organism evidence="1 2">
    <name type="scientific">Vibrio tubiashii ATCC 19109</name>
    <dbReference type="NCBI Taxonomy" id="1051646"/>
    <lineage>
        <taxon>Bacteria</taxon>
        <taxon>Pseudomonadati</taxon>
        <taxon>Pseudomonadota</taxon>
        <taxon>Gammaproteobacteria</taxon>
        <taxon>Vibrionales</taxon>
        <taxon>Vibrionaceae</taxon>
        <taxon>Vibrio</taxon>
        <taxon>Vibrio oreintalis group</taxon>
    </lineage>
</organism>
<reference evidence="1 2" key="1">
    <citation type="journal article" date="2012" name="Int. J. Syst. Evol. Microbiol.">
        <title>Vibrio caribbeanicus sp. nov., isolated from the marine sponge Scleritoderma cyanea.</title>
        <authorList>
            <person name="Hoffmann M."/>
            <person name="Monday S.R."/>
            <person name="Allard M.W."/>
            <person name="Strain E.A."/>
            <person name="Whittaker P."/>
            <person name="Naum M."/>
            <person name="McCarthy P.J."/>
            <person name="Lopez J.V."/>
            <person name="Fischer M."/>
            <person name="Brown E.W."/>
        </authorList>
    </citation>
    <scope>NUCLEOTIDE SEQUENCE [LARGE SCALE GENOMIC DNA]</scope>
    <source>
        <strain evidence="1 2">ATCC 19109</strain>
    </source>
</reference>
<name>A0ABP2LEZ7_9VIBR</name>
<evidence type="ECO:0000313" key="1">
    <source>
        <dbReference type="EMBL" id="EGU48621.1"/>
    </source>
</evidence>
<gene>
    <name evidence="1" type="ORF">VITU9109_04562</name>
</gene>